<feature type="compositionally biased region" description="Basic and acidic residues" evidence="2">
    <location>
        <begin position="43"/>
        <end position="63"/>
    </location>
</feature>
<evidence type="ECO:0000256" key="1">
    <source>
        <dbReference type="SAM" id="Coils"/>
    </source>
</evidence>
<feature type="compositionally biased region" description="Basic and acidic residues" evidence="2">
    <location>
        <begin position="1"/>
        <end position="15"/>
    </location>
</feature>
<organism evidence="3 4">
    <name type="scientific">Diversispora epigaea</name>
    <dbReference type="NCBI Taxonomy" id="1348612"/>
    <lineage>
        <taxon>Eukaryota</taxon>
        <taxon>Fungi</taxon>
        <taxon>Fungi incertae sedis</taxon>
        <taxon>Mucoromycota</taxon>
        <taxon>Glomeromycotina</taxon>
        <taxon>Glomeromycetes</taxon>
        <taxon>Diversisporales</taxon>
        <taxon>Diversisporaceae</taxon>
        <taxon>Diversispora</taxon>
    </lineage>
</organism>
<feature type="region of interest" description="Disordered" evidence="2">
    <location>
        <begin position="1"/>
        <end position="31"/>
    </location>
</feature>
<keyword evidence="1" id="KW-0175">Coiled coil</keyword>
<dbReference type="OrthoDB" id="2443197at2759"/>
<feature type="region of interest" description="Disordered" evidence="2">
    <location>
        <begin position="43"/>
        <end position="75"/>
    </location>
</feature>
<name>A0A397IHS4_9GLOM</name>
<evidence type="ECO:0000256" key="2">
    <source>
        <dbReference type="SAM" id="MobiDB-lite"/>
    </source>
</evidence>
<proteinExistence type="predicted"/>
<keyword evidence="4" id="KW-1185">Reference proteome</keyword>
<reference evidence="3 4" key="1">
    <citation type="submission" date="2018-08" db="EMBL/GenBank/DDBJ databases">
        <title>Genome and evolution of the arbuscular mycorrhizal fungus Diversispora epigaea (formerly Glomus versiforme) and its bacterial endosymbionts.</title>
        <authorList>
            <person name="Sun X."/>
            <person name="Fei Z."/>
            <person name="Harrison M."/>
        </authorList>
    </citation>
    <scope>NUCLEOTIDE SEQUENCE [LARGE SCALE GENOMIC DNA]</scope>
    <source>
        <strain evidence="3 4">IT104</strain>
    </source>
</reference>
<protein>
    <submittedName>
        <fullName evidence="3">Uncharacterized protein</fullName>
    </submittedName>
</protein>
<dbReference type="Proteomes" id="UP000266861">
    <property type="component" value="Unassembled WGS sequence"/>
</dbReference>
<sequence>MFKKRDQKEGNEQDPKRKKIENHPVRAVTSTSYETYGDIFKDYISDDNSKDHDSEDDNSKNYDSEDDISEDNLLTESPYDTTVDCKLTVNDIYTTNSSTTEAQRLFKEHWDDIITTMENFLSFKPYIPDPTFISSSANQDTEQDGQADIKQYLKNITKNINTMEKLCDTIRTECEKLRANGNIQ</sequence>
<dbReference type="EMBL" id="PQFF01000208">
    <property type="protein sequence ID" value="RHZ74397.1"/>
    <property type="molecule type" value="Genomic_DNA"/>
</dbReference>
<accession>A0A397IHS4</accession>
<evidence type="ECO:0000313" key="3">
    <source>
        <dbReference type="EMBL" id="RHZ74397.1"/>
    </source>
</evidence>
<feature type="coiled-coil region" evidence="1">
    <location>
        <begin position="153"/>
        <end position="180"/>
    </location>
</feature>
<gene>
    <name evidence="3" type="ORF">Glove_225g26</name>
</gene>
<comment type="caution">
    <text evidence="3">The sequence shown here is derived from an EMBL/GenBank/DDBJ whole genome shotgun (WGS) entry which is preliminary data.</text>
</comment>
<evidence type="ECO:0000313" key="4">
    <source>
        <dbReference type="Proteomes" id="UP000266861"/>
    </source>
</evidence>
<dbReference type="AlphaFoldDB" id="A0A397IHS4"/>